<gene>
    <name evidence="1" type="ORF">CLUMA_CG010236</name>
</gene>
<protein>
    <submittedName>
        <fullName evidence="1">CLUMA_CG010236, isoform A</fullName>
    </submittedName>
</protein>
<evidence type="ECO:0000313" key="1">
    <source>
        <dbReference type="EMBL" id="CRK96878.1"/>
    </source>
</evidence>
<proteinExistence type="predicted"/>
<reference evidence="1 2" key="1">
    <citation type="submission" date="2015-04" db="EMBL/GenBank/DDBJ databases">
        <authorList>
            <person name="Syromyatnikov M.Y."/>
            <person name="Popov V.N."/>
        </authorList>
    </citation>
    <scope>NUCLEOTIDE SEQUENCE [LARGE SCALE GENOMIC DNA]</scope>
</reference>
<name>A0A1J1ID39_9DIPT</name>
<dbReference type="EMBL" id="CVRI01000044">
    <property type="protein sequence ID" value="CRK96878.1"/>
    <property type="molecule type" value="Genomic_DNA"/>
</dbReference>
<organism evidence="1 2">
    <name type="scientific">Clunio marinus</name>
    <dbReference type="NCBI Taxonomy" id="568069"/>
    <lineage>
        <taxon>Eukaryota</taxon>
        <taxon>Metazoa</taxon>
        <taxon>Ecdysozoa</taxon>
        <taxon>Arthropoda</taxon>
        <taxon>Hexapoda</taxon>
        <taxon>Insecta</taxon>
        <taxon>Pterygota</taxon>
        <taxon>Neoptera</taxon>
        <taxon>Endopterygota</taxon>
        <taxon>Diptera</taxon>
        <taxon>Nematocera</taxon>
        <taxon>Chironomoidea</taxon>
        <taxon>Chironomidae</taxon>
        <taxon>Clunio</taxon>
    </lineage>
</organism>
<dbReference type="Proteomes" id="UP000183832">
    <property type="component" value="Unassembled WGS sequence"/>
</dbReference>
<evidence type="ECO:0000313" key="2">
    <source>
        <dbReference type="Proteomes" id="UP000183832"/>
    </source>
</evidence>
<dbReference type="AlphaFoldDB" id="A0A1J1ID39"/>
<accession>A0A1J1ID39</accession>
<sequence length="79" mass="8953">MNVVSVKKIKENKTFSHHKEASSFLSDILSTTFAVLFLRKYFSYAGIDEGKALMLVKLTNNTIKETCNCDAKLEVHEII</sequence>
<keyword evidence="2" id="KW-1185">Reference proteome</keyword>